<comment type="caution">
    <text evidence="4">The sequence shown here is derived from an EMBL/GenBank/DDBJ whole genome shotgun (WGS) entry which is preliminary data.</text>
</comment>
<feature type="chain" id="PRO_5027825980" evidence="2">
    <location>
        <begin position="31"/>
        <end position="545"/>
    </location>
</feature>
<proteinExistence type="predicted"/>
<organism evidence="4">
    <name type="scientific">Agrobacterium albertimagni</name>
    <dbReference type="NCBI Taxonomy" id="147266"/>
    <lineage>
        <taxon>Bacteria</taxon>
        <taxon>Pseudomonadati</taxon>
        <taxon>Pseudomonadota</taxon>
        <taxon>Alphaproteobacteria</taxon>
        <taxon>Hyphomicrobiales</taxon>
        <taxon>Rhizobiaceae</taxon>
        <taxon>Rhizobium/Agrobacterium group</taxon>
        <taxon>Agrobacterium</taxon>
    </lineage>
</organism>
<dbReference type="InterPro" id="IPR028994">
    <property type="entry name" value="Integrin_alpha_N"/>
</dbReference>
<keyword evidence="1 2" id="KW-0732">Signal</keyword>
<dbReference type="InterPro" id="IPR027039">
    <property type="entry name" value="Crtac1"/>
</dbReference>
<evidence type="ECO:0000256" key="1">
    <source>
        <dbReference type="ARBA" id="ARBA00022729"/>
    </source>
</evidence>
<dbReference type="EMBL" id="DSKI01000251">
    <property type="protein sequence ID" value="HEB42999.1"/>
    <property type="molecule type" value="Genomic_DNA"/>
</dbReference>
<sequence length="545" mass="59207">MTAEATASHHRRTPLAAALFAALQAGTALANGGPLLPRFTDETASSGIVSTYRGDWEYMVGGGAGSFDCDADGFSDLVLAGGEDKAKFYLNRSTQGGALEFEEKPSGLELDKVIGAYPLDIDGDGHQDVVLLRSGENVVMRGLGECRFERANEAWGFDGGDAWSTAFSATWEKGNGWPTLAIGNYIDRFEDFEPWGSCTDNWLHRPASTTDRRFAPPLPLTPSYCPLSILFTDWNRSGTPSLRVSNDREYYKGGQEQMWHVAPGEAPRLYTQEEGWKYLRIWGMGIASHDLDFDGYPEYFLTSMADNKLQKLGEIPADGTPKPSYADVAFAKGATAHRPYTGGEIRPSTAWHTEFEDVNNDGRTDLFVAKGNVAEMPDFAEKDPNNLLVQGEDGKFIEMGDKAGIASMAKGRGGALVDFNLDGKIDLLVVNQGSPVEIWRNATESAGHFLQIALRQDGPNRDAVGAWIEVKTGDVIQRREVTIGGGHAGGKTGWNHFGLGGLAETEIRVLWPHGEAGEWQTVATDGFYLVEPGKAPSAWKPGEGL</sequence>
<dbReference type="Pfam" id="PF07593">
    <property type="entry name" value="UnbV_ASPIC"/>
    <property type="match status" value="1"/>
</dbReference>
<dbReference type="SUPFAM" id="SSF69318">
    <property type="entry name" value="Integrin alpha N-terminal domain"/>
    <property type="match status" value="1"/>
</dbReference>
<dbReference type="Gene3D" id="2.130.10.130">
    <property type="entry name" value="Integrin alpha, N-terminal"/>
    <property type="match status" value="1"/>
</dbReference>
<dbReference type="InterPro" id="IPR011519">
    <property type="entry name" value="UnbV_ASPIC"/>
</dbReference>
<dbReference type="PANTHER" id="PTHR16026">
    <property type="entry name" value="CARTILAGE ACIDIC PROTEIN 1"/>
    <property type="match status" value="1"/>
</dbReference>
<dbReference type="PANTHER" id="PTHR16026:SF0">
    <property type="entry name" value="CARTILAGE ACIDIC PROTEIN 1"/>
    <property type="match status" value="1"/>
</dbReference>
<gene>
    <name evidence="4" type="ORF">ENP70_04710</name>
</gene>
<evidence type="ECO:0000313" key="4">
    <source>
        <dbReference type="EMBL" id="HEB42999.1"/>
    </source>
</evidence>
<dbReference type="AlphaFoldDB" id="A0A7C1NV89"/>
<feature type="signal peptide" evidence="2">
    <location>
        <begin position="1"/>
        <end position="30"/>
    </location>
</feature>
<evidence type="ECO:0000256" key="2">
    <source>
        <dbReference type="SAM" id="SignalP"/>
    </source>
</evidence>
<accession>A0A7C1NV89</accession>
<reference evidence="4" key="1">
    <citation type="journal article" date="2020" name="mSystems">
        <title>Genome- and Community-Level Interaction Insights into Carbon Utilization and Element Cycling Functions of Hydrothermarchaeota in Hydrothermal Sediment.</title>
        <authorList>
            <person name="Zhou Z."/>
            <person name="Liu Y."/>
            <person name="Xu W."/>
            <person name="Pan J."/>
            <person name="Luo Z.H."/>
            <person name="Li M."/>
        </authorList>
    </citation>
    <scope>NUCLEOTIDE SEQUENCE [LARGE SCALE GENOMIC DNA]</scope>
    <source>
        <strain evidence="4">SpSt-243</strain>
    </source>
</reference>
<evidence type="ECO:0000259" key="3">
    <source>
        <dbReference type="Pfam" id="PF07593"/>
    </source>
</evidence>
<feature type="domain" description="ASPIC/UnbV" evidence="3">
    <location>
        <begin position="463"/>
        <end position="526"/>
    </location>
</feature>
<dbReference type="Pfam" id="PF13517">
    <property type="entry name" value="FG-GAP_3"/>
    <property type="match status" value="2"/>
</dbReference>
<name>A0A7C1NV89_9HYPH</name>
<dbReference type="InterPro" id="IPR013517">
    <property type="entry name" value="FG-GAP"/>
</dbReference>
<protein>
    <submittedName>
        <fullName evidence="4">VCBS repeat-containing protein</fullName>
    </submittedName>
</protein>